<reference evidence="1" key="1">
    <citation type="journal article" date="2019" name="Beilstein J. Org. Chem.">
        <title>Nanangenines: drimane sesquiterpenoids as the dominant metabolite cohort of a novel Australian fungus, Aspergillus nanangensis.</title>
        <authorList>
            <person name="Lacey H.J."/>
            <person name="Gilchrist C.L.M."/>
            <person name="Crombie A."/>
            <person name="Kalaitzis J.A."/>
            <person name="Vuong D."/>
            <person name="Rutledge P.J."/>
            <person name="Turner P."/>
            <person name="Pitt J.I."/>
            <person name="Lacey E."/>
            <person name="Chooi Y.H."/>
            <person name="Piggott A.M."/>
        </authorList>
    </citation>
    <scope>NUCLEOTIDE SEQUENCE</scope>
    <source>
        <strain evidence="1">MST-FP2251</strain>
    </source>
</reference>
<accession>A0AAD4GZN0</accession>
<dbReference type="AlphaFoldDB" id="A0AAD4GZN0"/>
<name>A0AAD4GZN0_ASPNN</name>
<organism evidence="1 2">
    <name type="scientific">Aspergillus nanangensis</name>
    <dbReference type="NCBI Taxonomy" id="2582783"/>
    <lineage>
        <taxon>Eukaryota</taxon>
        <taxon>Fungi</taxon>
        <taxon>Dikarya</taxon>
        <taxon>Ascomycota</taxon>
        <taxon>Pezizomycotina</taxon>
        <taxon>Eurotiomycetes</taxon>
        <taxon>Eurotiomycetidae</taxon>
        <taxon>Eurotiales</taxon>
        <taxon>Aspergillaceae</taxon>
        <taxon>Aspergillus</taxon>
        <taxon>Aspergillus subgen. Circumdati</taxon>
    </lineage>
</organism>
<evidence type="ECO:0000313" key="2">
    <source>
        <dbReference type="Proteomes" id="UP001194746"/>
    </source>
</evidence>
<keyword evidence="2" id="KW-1185">Reference proteome</keyword>
<sequence length="104" mass="11887">MSNFIEKLRAEPSARAYTHRGVSWVSVWASVAIARIPNEIGRYANAVDRLRQEFRITMNFNPPRSTAGCVTVRVEVPLDAEDLEVACRELMIIDISRRIRNARD</sequence>
<gene>
    <name evidence="1" type="ORF">FE257_000038</name>
</gene>
<proteinExistence type="predicted"/>
<reference evidence="1" key="2">
    <citation type="submission" date="2020-02" db="EMBL/GenBank/DDBJ databases">
        <authorList>
            <person name="Gilchrist C.L.M."/>
            <person name="Chooi Y.-H."/>
        </authorList>
    </citation>
    <scope>NUCLEOTIDE SEQUENCE</scope>
    <source>
        <strain evidence="1">MST-FP2251</strain>
    </source>
</reference>
<protein>
    <submittedName>
        <fullName evidence="1">Uncharacterized protein</fullName>
    </submittedName>
</protein>
<comment type="caution">
    <text evidence="1">The sequence shown here is derived from an EMBL/GenBank/DDBJ whole genome shotgun (WGS) entry which is preliminary data.</text>
</comment>
<dbReference type="Proteomes" id="UP001194746">
    <property type="component" value="Unassembled WGS sequence"/>
</dbReference>
<evidence type="ECO:0000313" key="1">
    <source>
        <dbReference type="EMBL" id="KAF9895136.1"/>
    </source>
</evidence>
<dbReference type="EMBL" id="VCAU01000001">
    <property type="protein sequence ID" value="KAF9895136.1"/>
    <property type="molecule type" value="Genomic_DNA"/>
</dbReference>